<keyword evidence="6" id="KW-1185">Reference proteome</keyword>
<feature type="compositionally biased region" description="Basic and acidic residues" evidence="4">
    <location>
        <begin position="366"/>
        <end position="381"/>
    </location>
</feature>
<feature type="region of interest" description="Disordered" evidence="4">
    <location>
        <begin position="357"/>
        <end position="393"/>
    </location>
</feature>
<comment type="caution">
    <text evidence="5">The sequence shown here is derived from an EMBL/GenBank/DDBJ whole genome shotgun (WGS) entry which is preliminary data.</text>
</comment>
<accession>A0A2B4RL52</accession>
<evidence type="ECO:0000256" key="2">
    <source>
        <dbReference type="ARBA" id="ARBA00023043"/>
    </source>
</evidence>
<proteinExistence type="predicted"/>
<dbReference type="OrthoDB" id="341259at2759"/>
<dbReference type="Proteomes" id="UP000225706">
    <property type="component" value="Unassembled WGS sequence"/>
</dbReference>
<dbReference type="SUPFAM" id="SSF48403">
    <property type="entry name" value="Ankyrin repeat"/>
    <property type="match status" value="1"/>
</dbReference>
<sequence>MKDRRHPLLISQFGYLQTQIKTSLWNCSEHTLGTDGVSSEESMDCEDSAVDPTSSDSEGVETICPSSGPTKGGISVLITLGRKLPRGVKSGICEFVQVGVSIQWEKINSKTIKLTVPAAKKPGAVVLRVTTETNEFLGETIFVFVDEGREAMETLIENPKSFSENSDLMPSLLRGFSKLVKDPSMQKTFFHMMYSQDGGMSENNSTVAENLTQDSTIQANYSQALEVLLRLVYIAVEEVAHQFIEMIYSTSAGKILVGSYNNELPLPEDVARAKGHFKLAEYLQDVNIRFSNENGSDVQSKSIDWFELFQAVDRMQTQPSESGDERDFGGMPSLEDSNLSDYFADVEPSSCGSFEVDSEWAVSEVPNDKKESSRMQSKDDNQSVSFADAETSPCDSLELISDWSDLEEKSGARTEGEDCEKAAIETDNDDSASLLHDRPLGISVGFLKENATEESFEDKTQLGSDQDNIESPSIYGKFSVVNFPVYRKLPLLHGFVQWLSSKEGDLSAEQQEKCSHQAEEMGSVSQKKGTQRKDYKVPGQKCATSESSSQEKTTKSKKSQILHWAVGNGYTQFSKLLLKCGLNVDAPNFRMESPLHVAAKFGFVDLADVLTKLGSNVSAKTYQQQTPLHLAVWNGHQQIAAMLLQRGGDAQSGDVFGRTPVHLAVVQGRERMLEMLIQHGSALKARDDLGRTPLHLASLEGNEGSVKLLIRYRCEISARDNSLKTALHLAAESGQATIVGSLIMRGADIQATDLRGQTPLHLAVGNGHHQIAAILLQRGSDAQRGDGFGRTPVHLAAVQGRERMPEVLTQHQGFH</sequence>
<feature type="region of interest" description="Disordered" evidence="4">
    <location>
        <begin position="34"/>
        <end position="67"/>
    </location>
</feature>
<evidence type="ECO:0000313" key="5">
    <source>
        <dbReference type="EMBL" id="PFX19144.1"/>
    </source>
</evidence>
<dbReference type="SMART" id="SM00248">
    <property type="entry name" value="ANK"/>
    <property type="match status" value="7"/>
</dbReference>
<organism evidence="5 6">
    <name type="scientific">Stylophora pistillata</name>
    <name type="common">Smooth cauliflower coral</name>
    <dbReference type="NCBI Taxonomy" id="50429"/>
    <lineage>
        <taxon>Eukaryota</taxon>
        <taxon>Metazoa</taxon>
        <taxon>Cnidaria</taxon>
        <taxon>Anthozoa</taxon>
        <taxon>Hexacorallia</taxon>
        <taxon>Scleractinia</taxon>
        <taxon>Astrocoeniina</taxon>
        <taxon>Pocilloporidae</taxon>
        <taxon>Stylophora</taxon>
    </lineage>
</organism>
<dbReference type="PROSITE" id="PS50088">
    <property type="entry name" value="ANK_REPEAT"/>
    <property type="match status" value="6"/>
</dbReference>
<evidence type="ECO:0000313" key="6">
    <source>
        <dbReference type="Proteomes" id="UP000225706"/>
    </source>
</evidence>
<evidence type="ECO:0000256" key="3">
    <source>
        <dbReference type="PROSITE-ProRule" id="PRU00023"/>
    </source>
</evidence>
<dbReference type="STRING" id="50429.A0A2B4RL52"/>
<dbReference type="Gene3D" id="1.25.40.20">
    <property type="entry name" value="Ankyrin repeat-containing domain"/>
    <property type="match status" value="3"/>
</dbReference>
<feature type="repeat" description="ANK" evidence="3">
    <location>
        <begin position="755"/>
        <end position="787"/>
    </location>
</feature>
<evidence type="ECO:0000256" key="4">
    <source>
        <dbReference type="SAM" id="MobiDB-lite"/>
    </source>
</evidence>
<gene>
    <name evidence="5" type="primary">secG</name>
    <name evidence="5" type="ORF">AWC38_SpisGene16467</name>
</gene>
<feature type="region of interest" description="Disordered" evidence="4">
    <location>
        <begin position="509"/>
        <end position="554"/>
    </location>
</feature>
<dbReference type="InterPro" id="IPR036770">
    <property type="entry name" value="Ankyrin_rpt-contain_sf"/>
</dbReference>
<keyword evidence="2 3" id="KW-0040">ANK repeat</keyword>
<dbReference type="PANTHER" id="PTHR24198">
    <property type="entry name" value="ANKYRIN REPEAT AND PROTEIN KINASE DOMAIN-CONTAINING PROTEIN"/>
    <property type="match status" value="1"/>
</dbReference>
<feature type="compositionally biased region" description="Basic and acidic residues" evidence="4">
    <location>
        <begin position="509"/>
        <end position="519"/>
    </location>
</feature>
<reference evidence="6" key="1">
    <citation type="journal article" date="2017" name="bioRxiv">
        <title>Comparative analysis of the genomes of Stylophora pistillata and Acropora digitifera provides evidence for extensive differences between species of corals.</title>
        <authorList>
            <person name="Voolstra C.R."/>
            <person name="Li Y."/>
            <person name="Liew Y.J."/>
            <person name="Baumgarten S."/>
            <person name="Zoccola D."/>
            <person name="Flot J.-F."/>
            <person name="Tambutte S."/>
            <person name="Allemand D."/>
            <person name="Aranda M."/>
        </authorList>
    </citation>
    <scope>NUCLEOTIDE SEQUENCE [LARGE SCALE GENOMIC DNA]</scope>
</reference>
<dbReference type="AlphaFoldDB" id="A0A2B4RL52"/>
<dbReference type="InterPro" id="IPR002110">
    <property type="entry name" value="Ankyrin_rpt"/>
</dbReference>
<dbReference type="Gene3D" id="2.60.40.10">
    <property type="entry name" value="Immunoglobulins"/>
    <property type="match status" value="1"/>
</dbReference>
<feature type="repeat" description="ANK" evidence="3">
    <location>
        <begin position="623"/>
        <end position="655"/>
    </location>
</feature>
<feature type="repeat" description="ANK" evidence="3">
    <location>
        <begin position="590"/>
        <end position="622"/>
    </location>
</feature>
<keyword evidence="1" id="KW-0677">Repeat</keyword>
<dbReference type="InterPro" id="IPR013783">
    <property type="entry name" value="Ig-like_fold"/>
</dbReference>
<feature type="repeat" description="ANK" evidence="3">
    <location>
        <begin position="656"/>
        <end position="688"/>
    </location>
</feature>
<dbReference type="Pfam" id="PF12796">
    <property type="entry name" value="Ank_2"/>
    <property type="match status" value="3"/>
</dbReference>
<protein>
    <submittedName>
        <fullName evidence="5">Ankyrin repeat, PH and SEC7 domain containing protein secG</fullName>
    </submittedName>
</protein>
<dbReference type="PROSITE" id="PS50297">
    <property type="entry name" value="ANK_REP_REGION"/>
    <property type="match status" value="6"/>
</dbReference>
<feature type="repeat" description="ANK" evidence="3">
    <location>
        <begin position="689"/>
        <end position="721"/>
    </location>
</feature>
<dbReference type="CDD" id="cd00102">
    <property type="entry name" value="IPT"/>
    <property type="match status" value="1"/>
</dbReference>
<name>A0A2B4RL52_STYPI</name>
<evidence type="ECO:0000256" key="1">
    <source>
        <dbReference type="ARBA" id="ARBA00022737"/>
    </source>
</evidence>
<dbReference type="PANTHER" id="PTHR24198:SF165">
    <property type="entry name" value="ANKYRIN REPEAT-CONTAINING PROTEIN-RELATED"/>
    <property type="match status" value="1"/>
</dbReference>
<dbReference type="EMBL" id="LSMT01000375">
    <property type="protein sequence ID" value="PFX19144.1"/>
    <property type="molecule type" value="Genomic_DNA"/>
</dbReference>
<feature type="repeat" description="ANK" evidence="3">
    <location>
        <begin position="722"/>
        <end position="754"/>
    </location>
</feature>